<feature type="domain" description="Xaa-Pro dipeptidyl-peptidase C-terminal" evidence="3">
    <location>
        <begin position="320"/>
        <end position="568"/>
    </location>
</feature>
<dbReference type="InterPro" id="IPR013736">
    <property type="entry name" value="Xaa-Pro_dipept_C"/>
</dbReference>
<dbReference type="SUPFAM" id="SSF49785">
    <property type="entry name" value="Galactose-binding domain-like"/>
    <property type="match status" value="1"/>
</dbReference>
<dbReference type="InterPro" id="IPR029058">
    <property type="entry name" value="AB_hydrolase_fold"/>
</dbReference>
<dbReference type="Pfam" id="PF02129">
    <property type="entry name" value="Peptidase_S15"/>
    <property type="match status" value="1"/>
</dbReference>
<feature type="region of interest" description="Disordered" evidence="2">
    <location>
        <begin position="223"/>
        <end position="258"/>
    </location>
</feature>
<dbReference type="PANTHER" id="PTHR43056:SF10">
    <property type="entry name" value="COCE_NOND FAMILY, PUTATIVE (AFU_ORTHOLOGUE AFUA_7G00600)-RELATED"/>
    <property type="match status" value="1"/>
</dbReference>
<evidence type="ECO:0000256" key="2">
    <source>
        <dbReference type="SAM" id="MobiDB-lite"/>
    </source>
</evidence>
<dbReference type="NCBIfam" id="TIGR00976">
    <property type="entry name" value="CocE_NonD"/>
    <property type="match status" value="2"/>
</dbReference>
<protein>
    <submittedName>
        <fullName evidence="4">CocE/NonD family hydrolase</fullName>
    </submittedName>
</protein>
<dbReference type="Gene3D" id="2.60.120.260">
    <property type="entry name" value="Galactose-binding domain-like"/>
    <property type="match status" value="1"/>
</dbReference>
<dbReference type="SMART" id="SM00939">
    <property type="entry name" value="PepX_C"/>
    <property type="match status" value="1"/>
</dbReference>
<dbReference type="AlphaFoldDB" id="A0ABD5RWV9"/>
<keyword evidence="5" id="KW-1185">Reference proteome</keyword>
<evidence type="ECO:0000313" key="5">
    <source>
        <dbReference type="Proteomes" id="UP001596328"/>
    </source>
</evidence>
<reference evidence="4 5" key="1">
    <citation type="journal article" date="2019" name="Int. J. Syst. Evol. Microbiol.">
        <title>The Global Catalogue of Microorganisms (GCM) 10K type strain sequencing project: providing services to taxonomists for standard genome sequencing and annotation.</title>
        <authorList>
            <consortium name="The Broad Institute Genomics Platform"/>
            <consortium name="The Broad Institute Genome Sequencing Center for Infectious Disease"/>
            <person name="Wu L."/>
            <person name="Ma J."/>
        </authorList>
    </citation>
    <scope>NUCLEOTIDE SEQUENCE [LARGE SCALE GENOMIC DNA]</scope>
    <source>
        <strain evidence="4 5">NBRC 111368</strain>
    </source>
</reference>
<dbReference type="InterPro" id="IPR008979">
    <property type="entry name" value="Galactose-bd-like_sf"/>
</dbReference>
<gene>
    <name evidence="4" type="ORF">ACFQE1_03305</name>
</gene>
<dbReference type="Pfam" id="PF08530">
    <property type="entry name" value="PepX_C"/>
    <property type="match status" value="1"/>
</dbReference>
<sequence>MTQHTEGNGRAQSVEYDDRYQATERTVVWKPPTAGVGYGIVEETDVPVPMRDGVDLAANVYRPLEPGGASSDATGEFPVIVQLTGWGKDIHWGEAGEIFDEEWPGTGVGYEPWSPPVAHTCTFEAENPNFWVPQGYVLVVIDGRGFGRSPGTFTGYDAWGRDVYDAIEWAGERAWSNGNVGMSGVSIISILQYHAAEMDSPHLKAICPWQGTPDDLYQHGGIGPVNSPNSPETFPIPHDPAWDAPATTDPPTGEDRPEEELFEGITQPALICGSWASHGLFSRGDFRAFRLLGSDQKWLYTHGREKWATFYETEAQAFRKRFFDHFLTGTDDRILETPPVRLETRETLRDRTIRSASDFPLPDTEYRALSLDASSGALVEDATPDEERAVSYDSTAHESVGFDFTFEADTSLVGYHSLQLWVTPEETTDADLFVTVRKLDRAGEAVRFHGYAAPLYHPVALGFLRLSHRRLDEERSTPWEPQLDDQGETEPVNPGEPVACQVPIRPSATRYRAGETLRVEISGTFLGEDELDVAYPARYRGETALDLETINEGAHTIHTGGRYDSRLLVPDAPGASE</sequence>
<evidence type="ECO:0000259" key="3">
    <source>
        <dbReference type="SMART" id="SM00939"/>
    </source>
</evidence>
<comment type="caution">
    <text evidence="4">The sequence shown here is derived from an EMBL/GenBank/DDBJ whole genome shotgun (WGS) entry which is preliminary data.</text>
</comment>
<feature type="compositionally biased region" description="Low complexity" evidence="2">
    <location>
        <begin position="242"/>
        <end position="251"/>
    </location>
</feature>
<dbReference type="EMBL" id="JBHSWU010000017">
    <property type="protein sequence ID" value="MFC6723433.1"/>
    <property type="molecule type" value="Genomic_DNA"/>
</dbReference>
<feature type="region of interest" description="Disordered" evidence="2">
    <location>
        <begin position="474"/>
        <end position="498"/>
    </location>
</feature>
<dbReference type="Proteomes" id="UP001596328">
    <property type="component" value="Unassembled WGS sequence"/>
</dbReference>
<organism evidence="4 5">
    <name type="scientific">Halobium palmae</name>
    <dbReference type="NCBI Taxonomy" id="1776492"/>
    <lineage>
        <taxon>Archaea</taxon>
        <taxon>Methanobacteriati</taxon>
        <taxon>Methanobacteriota</taxon>
        <taxon>Stenosarchaea group</taxon>
        <taxon>Halobacteria</taxon>
        <taxon>Halobacteriales</taxon>
        <taxon>Haloferacaceae</taxon>
        <taxon>Halobium</taxon>
    </lineage>
</organism>
<evidence type="ECO:0000256" key="1">
    <source>
        <dbReference type="ARBA" id="ARBA00022801"/>
    </source>
</evidence>
<dbReference type="SUPFAM" id="SSF53474">
    <property type="entry name" value="alpha/beta-Hydrolases"/>
    <property type="match status" value="1"/>
</dbReference>
<dbReference type="Gene3D" id="1.10.3020.20">
    <property type="match status" value="1"/>
</dbReference>
<keyword evidence="1 4" id="KW-0378">Hydrolase</keyword>
<dbReference type="PANTHER" id="PTHR43056">
    <property type="entry name" value="PEPTIDASE S9 PROLYL OLIGOPEPTIDASE"/>
    <property type="match status" value="1"/>
</dbReference>
<name>A0ABD5RWV9_9EURY</name>
<dbReference type="InterPro" id="IPR050585">
    <property type="entry name" value="Xaa-Pro_dipeptidyl-ppase/CocE"/>
</dbReference>
<dbReference type="InterPro" id="IPR000383">
    <property type="entry name" value="Xaa-Pro-like_dom"/>
</dbReference>
<accession>A0ABD5RWV9</accession>
<dbReference type="Gene3D" id="3.40.50.1820">
    <property type="entry name" value="alpha/beta hydrolase"/>
    <property type="match status" value="1"/>
</dbReference>
<dbReference type="InterPro" id="IPR005674">
    <property type="entry name" value="CocE/Ser_esterase"/>
</dbReference>
<dbReference type="GO" id="GO:0016787">
    <property type="term" value="F:hydrolase activity"/>
    <property type="evidence" value="ECO:0007669"/>
    <property type="project" value="UniProtKB-KW"/>
</dbReference>
<evidence type="ECO:0000313" key="4">
    <source>
        <dbReference type="EMBL" id="MFC6723433.1"/>
    </source>
</evidence>
<proteinExistence type="predicted"/>